<reference evidence="1 2" key="1">
    <citation type="journal article" date="2019" name="Commun. Biol.">
        <title>The bagworm genome reveals a unique fibroin gene that provides high tensile strength.</title>
        <authorList>
            <person name="Kono N."/>
            <person name="Nakamura H."/>
            <person name="Ohtoshi R."/>
            <person name="Tomita M."/>
            <person name="Numata K."/>
            <person name="Arakawa K."/>
        </authorList>
    </citation>
    <scope>NUCLEOTIDE SEQUENCE [LARGE SCALE GENOMIC DNA]</scope>
</reference>
<evidence type="ECO:0000313" key="1">
    <source>
        <dbReference type="EMBL" id="GBP10643.1"/>
    </source>
</evidence>
<keyword evidence="2" id="KW-1185">Reference proteome</keyword>
<accession>A0A4C1T823</accession>
<proteinExistence type="predicted"/>
<evidence type="ECO:0000313" key="2">
    <source>
        <dbReference type="Proteomes" id="UP000299102"/>
    </source>
</evidence>
<name>A0A4C1T823_EUMVA</name>
<gene>
    <name evidence="1" type="ORF">EVAR_76453_1</name>
</gene>
<dbReference type="AlphaFoldDB" id="A0A4C1T823"/>
<dbReference type="Proteomes" id="UP000299102">
    <property type="component" value="Unassembled WGS sequence"/>
</dbReference>
<comment type="caution">
    <text evidence="1">The sequence shown here is derived from an EMBL/GenBank/DDBJ whole genome shotgun (WGS) entry which is preliminary data.</text>
</comment>
<sequence>MMCTEGTFRRLGCTNSIKIFEIMLEILVCKTSERSRFCSTKLLLISRACPQRQTPHVARLWKQPTTSHGPSNLAVMRAESQKRRIDTDGLAAKLSLFANLLIWKLYCSFVSIVMPENVLESTKSSSPTRASDLSPISDSRSTSIPLAAHLPFHILDVNPAPAPELIFASTTNLHSRFES</sequence>
<protein>
    <submittedName>
        <fullName evidence="1">Uncharacterized protein</fullName>
    </submittedName>
</protein>
<organism evidence="1 2">
    <name type="scientific">Eumeta variegata</name>
    <name type="common">Bagworm moth</name>
    <name type="synonym">Eumeta japonica</name>
    <dbReference type="NCBI Taxonomy" id="151549"/>
    <lineage>
        <taxon>Eukaryota</taxon>
        <taxon>Metazoa</taxon>
        <taxon>Ecdysozoa</taxon>
        <taxon>Arthropoda</taxon>
        <taxon>Hexapoda</taxon>
        <taxon>Insecta</taxon>
        <taxon>Pterygota</taxon>
        <taxon>Neoptera</taxon>
        <taxon>Endopterygota</taxon>
        <taxon>Lepidoptera</taxon>
        <taxon>Glossata</taxon>
        <taxon>Ditrysia</taxon>
        <taxon>Tineoidea</taxon>
        <taxon>Psychidae</taxon>
        <taxon>Oiketicinae</taxon>
        <taxon>Eumeta</taxon>
    </lineage>
</organism>
<dbReference type="EMBL" id="BGZK01000041">
    <property type="protein sequence ID" value="GBP10643.1"/>
    <property type="molecule type" value="Genomic_DNA"/>
</dbReference>